<comment type="caution">
    <text evidence="1">The sequence shown here is derived from an EMBL/GenBank/DDBJ whole genome shotgun (WGS) entry which is preliminary data.</text>
</comment>
<evidence type="ECO:0000313" key="1">
    <source>
        <dbReference type="EMBL" id="KAI8036466.1"/>
    </source>
</evidence>
<keyword evidence="2" id="KW-1185">Reference proteome</keyword>
<accession>A0A9P9YGL3</accession>
<organism evidence="1 2">
    <name type="scientific">Drosophila gunungcola</name>
    <name type="common">fruit fly</name>
    <dbReference type="NCBI Taxonomy" id="103775"/>
    <lineage>
        <taxon>Eukaryota</taxon>
        <taxon>Metazoa</taxon>
        <taxon>Ecdysozoa</taxon>
        <taxon>Arthropoda</taxon>
        <taxon>Hexapoda</taxon>
        <taxon>Insecta</taxon>
        <taxon>Pterygota</taxon>
        <taxon>Neoptera</taxon>
        <taxon>Endopterygota</taxon>
        <taxon>Diptera</taxon>
        <taxon>Brachycera</taxon>
        <taxon>Muscomorpha</taxon>
        <taxon>Ephydroidea</taxon>
        <taxon>Drosophilidae</taxon>
        <taxon>Drosophila</taxon>
        <taxon>Sophophora</taxon>
    </lineage>
</organism>
<reference evidence="1" key="1">
    <citation type="journal article" date="2023" name="Genome Biol. Evol.">
        <title>Long-read-based Genome Assembly of Drosophila gunungcola Reveals Fewer Chemosensory Genes in Flower-breeding Species.</title>
        <authorList>
            <person name="Negi A."/>
            <person name="Liao B.Y."/>
            <person name="Yeh S.D."/>
        </authorList>
    </citation>
    <scope>NUCLEOTIDE SEQUENCE</scope>
    <source>
        <strain evidence="1">Sukarami</strain>
    </source>
</reference>
<sequence>NNRDINKKGSNLRQAEVHIPLQLFQKLKTLENVKMIYLRVCLKTLKL</sequence>
<dbReference type="Proteomes" id="UP001059596">
    <property type="component" value="Unassembled WGS sequence"/>
</dbReference>
<name>A0A9P9YGL3_9MUSC</name>
<feature type="non-terminal residue" evidence="1">
    <location>
        <position position="1"/>
    </location>
</feature>
<dbReference type="EMBL" id="JAMKOV010000019">
    <property type="protein sequence ID" value="KAI8036466.1"/>
    <property type="molecule type" value="Genomic_DNA"/>
</dbReference>
<dbReference type="AlphaFoldDB" id="A0A9P9YGL3"/>
<gene>
    <name evidence="1" type="ORF">M5D96_010772</name>
</gene>
<evidence type="ECO:0000313" key="2">
    <source>
        <dbReference type="Proteomes" id="UP001059596"/>
    </source>
</evidence>
<protein>
    <submittedName>
        <fullName evidence="1">Uncharacterized protein</fullName>
    </submittedName>
</protein>
<proteinExistence type="predicted"/>